<accession>A0A8J8WBR1</accession>
<evidence type="ECO:0000256" key="1">
    <source>
        <dbReference type="SAM" id="Phobius"/>
    </source>
</evidence>
<comment type="caution">
    <text evidence="2">The sequence shown here is derived from an EMBL/GenBank/DDBJ whole genome shotgun (WGS) entry which is preliminary data.</text>
</comment>
<name>A0A8J8WBR1_CHIOP</name>
<keyword evidence="1" id="KW-0472">Membrane</keyword>
<keyword evidence="3" id="KW-1185">Reference proteome</keyword>
<keyword evidence="1" id="KW-1133">Transmembrane helix</keyword>
<evidence type="ECO:0000313" key="3">
    <source>
        <dbReference type="Proteomes" id="UP000770661"/>
    </source>
</evidence>
<protein>
    <submittedName>
        <fullName evidence="2">Uncharacterized protein</fullName>
    </submittedName>
</protein>
<dbReference type="EMBL" id="JACEEZ010025755">
    <property type="protein sequence ID" value="KAG0697767.1"/>
    <property type="molecule type" value="Genomic_DNA"/>
</dbReference>
<gene>
    <name evidence="2" type="ORF">GWK47_026234</name>
</gene>
<evidence type="ECO:0000313" key="2">
    <source>
        <dbReference type="EMBL" id="KAG0697767.1"/>
    </source>
</evidence>
<dbReference type="AlphaFoldDB" id="A0A8J8WBR1"/>
<dbReference type="OrthoDB" id="6345660at2759"/>
<reference evidence="2" key="1">
    <citation type="submission" date="2020-07" db="EMBL/GenBank/DDBJ databases">
        <title>The High-quality genome of the commercially important snow crab, Chionoecetes opilio.</title>
        <authorList>
            <person name="Jeong J.-H."/>
            <person name="Ryu S."/>
        </authorList>
    </citation>
    <scope>NUCLEOTIDE SEQUENCE</scope>
    <source>
        <strain evidence="2">MADBK_172401_WGS</strain>
        <tissue evidence="2">Digestive gland</tissue>
    </source>
</reference>
<organism evidence="2 3">
    <name type="scientific">Chionoecetes opilio</name>
    <name type="common">Atlantic snow crab</name>
    <name type="synonym">Cancer opilio</name>
    <dbReference type="NCBI Taxonomy" id="41210"/>
    <lineage>
        <taxon>Eukaryota</taxon>
        <taxon>Metazoa</taxon>
        <taxon>Ecdysozoa</taxon>
        <taxon>Arthropoda</taxon>
        <taxon>Crustacea</taxon>
        <taxon>Multicrustacea</taxon>
        <taxon>Malacostraca</taxon>
        <taxon>Eumalacostraca</taxon>
        <taxon>Eucarida</taxon>
        <taxon>Decapoda</taxon>
        <taxon>Pleocyemata</taxon>
        <taxon>Brachyura</taxon>
        <taxon>Eubrachyura</taxon>
        <taxon>Majoidea</taxon>
        <taxon>Majidae</taxon>
        <taxon>Chionoecetes</taxon>
    </lineage>
</organism>
<feature type="transmembrane region" description="Helical" evidence="1">
    <location>
        <begin position="378"/>
        <end position="402"/>
    </location>
</feature>
<proteinExistence type="predicted"/>
<sequence>MPDDWIFKDLTFSLLGTSRVEGERGGHGRVITTHKDDLCSFCLCDLLKKNVYCKHKHTNSVIPASAETLHVAGFERVAIWKDTFARDDHKLRKIHLEDIAHMELVSRSLYFSTRAPNNMEVVVQFTNCHIPEIPQQTFTQGIRSDDPRLDLNLEETRFLTLNFDRCHIKSIRSYALYNARLLLFNMTGTKVDDMEENSIHLDSYMEWIMEKSHLPNMIQRSICLRAQNVVEFSHNTFQSLDNRSLDILSSSQVLFEFNHVAHLRSEALLGIRPHSDARAANIVFLNNTIAKADEHSLLISRQYPMHERKIIDNKFNIICDCNVKRTFEKLLGISSMSAYDDYETFKVVTAKSLCQEDATARSFTTVARYAAQHCTLPIIAIVAGTSVGAVTLILVLVCLVCARRVRKARERASYLEDCRFSHSFSTLHTTSQPHVASLSQVLEPPSPSPFQPWVVAVPEVKTYKELELNVAYEHTEPMKVSLRDMYIPEPRPLADLQYNAQMRSSCPFN</sequence>
<keyword evidence="1" id="KW-0812">Transmembrane</keyword>
<dbReference type="Proteomes" id="UP000770661">
    <property type="component" value="Unassembled WGS sequence"/>
</dbReference>